<dbReference type="EMBL" id="JXTB01000156">
    <property type="protein sequence ID" value="PON57754.1"/>
    <property type="molecule type" value="Genomic_DNA"/>
</dbReference>
<organism evidence="1 2">
    <name type="scientific">Parasponia andersonii</name>
    <name type="common">Sponia andersonii</name>
    <dbReference type="NCBI Taxonomy" id="3476"/>
    <lineage>
        <taxon>Eukaryota</taxon>
        <taxon>Viridiplantae</taxon>
        <taxon>Streptophyta</taxon>
        <taxon>Embryophyta</taxon>
        <taxon>Tracheophyta</taxon>
        <taxon>Spermatophyta</taxon>
        <taxon>Magnoliopsida</taxon>
        <taxon>eudicotyledons</taxon>
        <taxon>Gunneridae</taxon>
        <taxon>Pentapetalae</taxon>
        <taxon>rosids</taxon>
        <taxon>fabids</taxon>
        <taxon>Rosales</taxon>
        <taxon>Cannabaceae</taxon>
        <taxon>Parasponia</taxon>
    </lineage>
</organism>
<comment type="caution">
    <text evidence="1">The sequence shown here is derived from an EMBL/GenBank/DDBJ whole genome shotgun (WGS) entry which is preliminary data.</text>
</comment>
<gene>
    <name evidence="1" type="ORF">PanWU01x14_171160</name>
</gene>
<evidence type="ECO:0000313" key="1">
    <source>
        <dbReference type="EMBL" id="PON57754.1"/>
    </source>
</evidence>
<dbReference type="InterPro" id="IPR027417">
    <property type="entry name" value="P-loop_NTPase"/>
</dbReference>
<reference evidence="2" key="1">
    <citation type="submission" date="2016-06" db="EMBL/GenBank/DDBJ databases">
        <title>Parallel loss of symbiosis genes in relatives of nitrogen-fixing non-legume Parasponia.</title>
        <authorList>
            <person name="Van Velzen R."/>
            <person name="Holmer R."/>
            <person name="Bu F."/>
            <person name="Rutten L."/>
            <person name="Van Zeijl A."/>
            <person name="Liu W."/>
            <person name="Santuari L."/>
            <person name="Cao Q."/>
            <person name="Sharma T."/>
            <person name="Shen D."/>
            <person name="Roswanjaya Y."/>
            <person name="Wardhani T."/>
            <person name="Kalhor M.S."/>
            <person name="Jansen J."/>
            <person name="Van den Hoogen J."/>
            <person name="Gungor B."/>
            <person name="Hartog M."/>
            <person name="Hontelez J."/>
            <person name="Verver J."/>
            <person name="Yang W.-C."/>
            <person name="Schijlen E."/>
            <person name="Repin R."/>
            <person name="Schilthuizen M."/>
            <person name="Schranz E."/>
            <person name="Heidstra R."/>
            <person name="Miyata K."/>
            <person name="Fedorova E."/>
            <person name="Kohlen W."/>
            <person name="Bisseling T."/>
            <person name="Smit S."/>
            <person name="Geurts R."/>
        </authorList>
    </citation>
    <scope>NUCLEOTIDE SEQUENCE [LARGE SCALE GENOMIC DNA]</scope>
    <source>
        <strain evidence="2">cv. WU1-14</strain>
    </source>
</reference>
<dbReference type="Gene3D" id="3.40.50.300">
    <property type="entry name" value="P-loop containing nucleotide triphosphate hydrolases"/>
    <property type="match status" value="1"/>
</dbReference>
<evidence type="ECO:0000313" key="2">
    <source>
        <dbReference type="Proteomes" id="UP000237105"/>
    </source>
</evidence>
<name>A0A2P5C9U3_PARAD</name>
<dbReference type="AlphaFoldDB" id="A0A2P5C9U3"/>
<evidence type="ECO:0008006" key="3">
    <source>
        <dbReference type="Google" id="ProtNLM"/>
    </source>
</evidence>
<protein>
    <recommendedName>
        <fullName evidence="3">P-loop containing nucleoside triphosphate hydrolase</fullName>
    </recommendedName>
</protein>
<dbReference type="Proteomes" id="UP000237105">
    <property type="component" value="Unassembled WGS sequence"/>
</dbReference>
<accession>A0A2P5C9U3</accession>
<sequence length="61" mass="6685">MLFLLSTELDDVRIVGICGIGRIGKATLSKAIYKGTEKIEGIKIDLPEPEAVLLDPKAFRK</sequence>
<keyword evidence="2" id="KW-1185">Reference proteome</keyword>
<proteinExistence type="predicted"/>